<proteinExistence type="predicted"/>
<organism evidence="1 2">
    <name type="scientific">Acidovorax cavernicola</name>
    <dbReference type="NCBI Taxonomy" id="1675792"/>
    <lineage>
        <taxon>Bacteria</taxon>
        <taxon>Pseudomonadati</taxon>
        <taxon>Pseudomonadota</taxon>
        <taxon>Betaproteobacteria</taxon>
        <taxon>Burkholderiales</taxon>
        <taxon>Comamonadaceae</taxon>
        <taxon>Acidovorax</taxon>
    </lineage>
</organism>
<reference evidence="1 2" key="1">
    <citation type="submission" date="2018-09" db="EMBL/GenBank/DDBJ databases">
        <title>Acidovorax cavernicola nov. sp. isolated from Gruta de las Maravillas (Aracena, Spain).</title>
        <authorList>
            <person name="Jurado V."/>
            <person name="Gutierrez-Patricio S."/>
            <person name="Gonzalez-Pimentel J.L."/>
            <person name="Miller A.Z."/>
            <person name="Laiz L."/>
            <person name="Saiz-Jimenez C."/>
        </authorList>
    </citation>
    <scope>NUCLEOTIDE SEQUENCE [LARGE SCALE GENOMIC DNA]</scope>
    <source>
        <strain evidence="1 2">1011MAR4D40.2</strain>
    </source>
</reference>
<protein>
    <submittedName>
        <fullName evidence="1">Uncharacterized protein</fullName>
    </submittedName>
</protein>
<dbReference type="Proteomes" id="UP000265619">
    <property type="component" value="Unassembled WGS sequence"/>
</dbReference>
<name>A0A9X8D711_9BURK</name>
<keyword evidence="2" id="KW-1185">Reference proteome</keyword>
<dbReference type="Gene3D" id="2.60.40.10">
    <property type="entry name" value="Immunoglobulins"/>
    <property type="match status" value="1"/>
</dbReference>
<evidence type="ECO:0000313" key="1">
    <source>
        <dbReference type="EMBL" id="RIX82821.1"/>
    </source>
</evidence>
<dbReference type="InterPro" id="IPR013783">
    <property type="entry name" value="Ig-like_fold"/>
</dbReference>
<gene>
    <name evidence="1" type="ORF">D3H34_08215</name>
</gene>
<sequence>MITGPASADIGLVLKLDGAQSSSASGHKLDYSWLLRSKPLNSKAQLNDPLLKSPEFVPDVAGEYVLRLVVSDRGIYSEPVYATLKATTPVVAGPLLTVAIQDTTPMTLAPGVSALWMVTTREFYRPEKFHADFWSFYPVGEILSDSVFPNFEVNVTDPGVEGTFVPLRNQLSFIPRKNHTTLVEPFDTLPGSIDPRKSTEYRLKANPRGLATMPVGQSAGWNYSTDTLGMSSISSPIPPGAPRVATYTIVGEMSPQMVPAGWKANVEVTVYATIQTFVASGGTQRTSIFRKTFTQSFSEDVSIDLDASKYPSLAGQSFMVNVSSRITYQRLPS</sequence>
<evidence type="ECO:0000313" key="2">
    <source>
        <dbReference type="Proteomes" id="UP000265619"/>
    </source>
</evidence>
<accession>A0A9X8D711</accession>
<comment type="caution">
    <text evidence="1">The sequence shown here is derived from an EMBL/GenBank/DDBJ whole genome shotgun (WGS) entry which is preliminary data.</text>
</comment>
<dbReference type="AlphaFoldDB" id="A0A9X8D711"/>
<dbReference type="EMBL" id="QXMN01000006">
    <property type="protein sequence ID" value="RIX82821.1"/>
    <property type="molecule type" value="Genomic_DNA"/>
</dbReference>